<sequence>MNHCTALQFLGISHRFSQHNLHIRCGLFGVPQACSVMNLLLLYRDHCNHIFIDVREAAQPQPLAAQGFKAACRQTRLSPRQIVFKGQGGFALAVDGNRVIVLEMDSAGKKPGCCGKCASCPRCGQKREAAALAQSAALASQPVSALPAL</sequence>
<gene>
    <name evidence="1" type="ORF">CAY53_02970</name>
</gene>
<reference evidence="1 2" key="1">
    <citation type="journal article" date="2018" name="MBio">
        <title>Insights into the evolution of host association through the isolation and characterization of a novel human periodontal pathobiont, Desulfobulbus oralis.</title>
        <authorList>
            <person name="Cross K.L."/>
            <person name="Chirania P."/>
            <person name="Xiong W."/>
            <person name="Beall C.J."/>
            <person name="Elkins J.G."/>
            <person name="Giannone R.J."/>
            <person name="Griffen A.L."/>
            <person name="Guss A.M."/>
            <person name="Hettich R.L."/>
            <person name="Joshi S.S."/>
            <person name="Mokrzan E.M."/>
            <person name="Martin R.K."/>
            <person name="Zhulin I.B."/>
            <person name="Leys E.J."/>
            <person name="Podar M."/>
        </authorList>
    </citation>
    <scope>NUCLEOTIDE SEQUENCE [LARGE SCALE GENOMIC DNA]</scope>
    <source>
        <strain evidence="1 2">ORNL</strain>
    </source>
</reference>
<evidence type="ECO:0000313" key="1">
    <source>
        <dbReference type="EMBL" id="AVD70570.1"/>
    </source>
</evidence>
<dbReference type="OrthoDB" id="5459827at2"/>
<organism evidence="1 2">
    <name type="scientific">Desulfobulbus oralis</name>
    <dbReference type="NCBI Taxonomy" id="1986146"/>
    <lineage>
        <taxon>Bacteria</taxon>
        <taxon>Pseudomonadati</taxon>
        <taxon>Thermodesulfobacteriota</taxon>
        <taxon>Desulfobulbia</taxon>
        <taxon>Desulfobulbales</taxon>
        <taxon>Desulfobulbaceae</taxon>
        <taxon>Desulfobulbus</taxon>
    </lineage>
</organism>
<accession>A0A2L1GLL1</accession>
<dbReference type="KEGG" id="deo:CAY53_02970"/>
<name>A0A2L1GLL1_9BACT</name>
<dbReference type="RefSeq" id="WP_017865826.1">
    <property type="nucleotide sequence ID" value="NZ_CP021255.1"/>
</dbReference>
<dbReference type="Proteomes" id="UP000239867">
    <property type="component" value="Chromosome"/>
</dbReference>
<keyword evidence="2" id="KW-1185">Reference proteome</keyword>
<protein>
    <submittedName>
        <fullName evidence="1">Uncharacterized protein</fullName>
    </submittedName>
</protein>
<dbReference type="AlphaFoldDB" id="A0A2L1GLL1"/>
<proteinExistence type="predicted"/>
<dbReference type="EMBL" id="CP021255">
    <property type="protein sequence ID" value="AVD70570.1"/>
    <property type="molecule type" value="Genomic_DNA"/>
</dbReference>
<evidence type="ECO:0000313" key="2">
    <source>
        <dbReference type="Proteomes" id="UP000239867"/>
    </source>
</evidence>